<feature type="transmembrane region" description="Helical" evidence="1">
    <location>
        <begin position="231"/>
        <end position="258"/>
    </location>
</feature>
<keyword evidence="1" id="KW-0812">Transmembrane</keyword>
<protein>
    <submittedName>
        <fullName evidence="3">Serpentine receptor class gamma</fullName>
    </submittedName>
</protein>
<keyword evidence="2" id="KW-1185">Reference proteome</keyword>
<feature type="transmembrane region" description="Helical" evidence="1">
    <location>
        <begin position="26"/>
        <end position="50"/>
    </location>
</feature>
<reference evidence="3" key="2">
    <citation type="submission" date="2020-10" db="UniProtKB">
        <authorList>
            <consortium name="WormBaseParasite"/>
        </authorList>
    </citation>
    <scope>IDENTIFICATION</scope>
</reference>
<evidence type="ECO:0000313" key="3">
    <source>
        <dbReference type="WBParaSite" id="Pan_g8555.t1"/>
    </source>
</evidence>
<dbReference type="WBParaSite" id="Pan_g8555.t1">
    <property type="protein sequence ID" value="Pan_g8555.t1"/>
    <property type="gene ID" value="Pan_g8555"/>
</dbReference>
<accession>A0A7E5A181</accession>
<sequence>MAQTSRKKIKMITNITDDYYKYNGPLLLPCFGEFAFIPVLLYMSMVGVAFCKKIDSLLQSNIAIIYTISLIVAAILIDVFRKWISRRKCLLLRGIINFLCFIPLSCYCAVQLYIAAIEFGQHDVAGEGFAFFYSNVIFHSLQHVYIRTDFTYLQNAQKMTDADPARLTLNEKKIISMYNILFYSSVHAIFVAEALCYTAFKNSGDAIKKFYKELQLQQSARNSQDGMKALLIVYAIIALICLYQLIAVVKIMQGLWILCLRNPKSRNNVLYV</sequence>
<dbReference type="Proteomes" id="UP000492821">
    <property type="component" value="Unassembled WGS sequence"/>
</dbReference>
<evidence type="ECO:0000256" key="1">
    <source>
        <dbReference type="SAM" id="Phobius"/>
    </source>
</evidence>
<feature type="transmembrane region" description="Helical" evidence="1">
    <location>
        <begin position="62"/>
        <end position="80"/>
    </location>
</feature>
<keyword evidence="1" id="KW-1133">Transmembrane helix</keyword>
<reference evidence="2" key="1">
    <citation type="journal article" date="2013" name="Genetics">
        <title>The draft genome and transcriptome of Panagrellus redivivus are shaped by the harsh demands of a free-living lifestyle.</title>
        <authorList>
            <person name="Srinivasan J."/>
            <person name="Dillman A.R."/>
            <person name="Macchietto M.G."/>
            <person name="Heikkinen L."/>
            <person name="Lakso M."/>
            <person name="Fracchia K.M."/>
            <person name="Antoshechkin I."/>
            <person name="Mortazavi A."/>
            <person name="Wong G."/>
            <person name="Sternberg P.W."/>
        </authorList>
    </citation>
    <scope>NUCLEOTIDE SEQUENCE [LARGE SCALE GENOMIC DNA]</scope>
    <source>
        <strain evidence="2">MT8872</strain>
    </source>
</reference>
<organism evidence="2 3">
    <name type="scientific">Panagrellus redivivus</name>
    <name type="common">Microworm</name>
    <dbReference type="NCBI Taxonomy" id="6233"/>
    <lineage>
        <taxon>Eukaryota</taxon>
        <taxon>Metazoa</taxon>
        <taxon>Ecdysozoa</taxon>
        <taxon>Nematoda</taxon>
        <taxon>Chromadorea</taxon>
        <taxon>Rhabditida</taxon>
        <taxon>Tylenchina</taxon>
        <taxon>Panagrolaimomorpha</taxon>
        <taxon>Panagrolaimoidea</taxon>
        <taxon>Panagrolaimidae</taxon>
        <taxon>Panagrellus</taxon>
    </lineage>
</organism>
<feature type="transmembrane region" description="Helical" evidence="1">
    <location>
        <begin position="92"/>
        <end position="114"/>
    </location>
</feature>
<proteinExistence type="predicted"/>
<feature type="transmembrane region" description="Helical" evidence="1">
    <location>
        <begin position="180"/>
        <end position="200"/>
    </location>
</feature>
<keyword evidence="1" id="KW-0472">Membrane</keyword>
<dbReference type="AlphaFoldDB" id="A0A7E5A181"/>
<name>A0A7E5A181_PANRE</name>
<evidence type="ECO:0000313" key="2">
    <source>
        <dbReference type="Proteomes" id="UP000492821"/>
    </source>
</evidence>